<name>A0A238UV76_HALVU</name>
<evidence type="ECO:0000256" key="1">
    <source>
        <dbReference type="SAM" id="Phobius"/>
    </source>
</evidence>
<feature type="transmembrane region" description="Helical" evidence="1">
    <location>
        <begin position="170"/>
        <end position="195"/>
    </location>
</feature>
<sequence>MATSTITEHVSDLVTSVREAAPSLRTLGIAAFVLNLQLVAVVGYYAALGSFPSTPRYVAYGLIWVNVSVLVLWKVQIPSGYGFETRRRALTIAASYFALLAFFAGLVATGVPDHAVNTRIAWLPPGWGPALVHAGPWLTVIVMPAYVLGYLALAKLIYIAVLEASGSLAAGILGLFSCISCTLPILAMIGSAIFGGTGLLAATALDASYDLSTAVFLITVALLLWRPGIRGRR</sequence>
<feature type="transmembrane region" description="Helical" evidence="1">
    <location>
        <begin position="207"/>
        <end position="225"/>
    </location>
</feature>
<keyword evidence="1" id="KW-1133">Transmembrane helix</keyword>
<accession>A0A238UV76</accession>
<keyword evidence="3" id="KW-1185">Reference proteome</keyword>
<evidence type="ECO:0000313" key="2">
    <source>
        <dbReference type="EMBL" id="SNR25119.1"/>
    </source>
</evidence>
<protein>
    <submittedName>
        <fullName evidence="2">Uncharacterized protein</fullName>
    </submittedName>
</protein>
<feature type="transmembrane region" description="Helical" evidence="1">
    <location>
        <begin position="131"/>
        <end position="158"/>
    </location>
</feature>
<proteinExistence type="predicted"/>
<dbReference type="OrthoDB" id="308076at2157"/>
<feature type="transmembrane region" description="Helical" evidence="1">
    <location>
        <begin position="26"/>
        <end position="45"/>
    </location>
</feature>
<evidence type="ECO:0000313" key="3">
    <source>
        <dbReference type="Proteomes" id="UP000198397"/>
    </source>
</evidence>
<dbReference type="RefSeq" id="WP_089383303.1">
    <property type="nucleotide sequence ID" value="NZ_FZNQ01000001.1"/>
</dbReference>
<dbReference type="AlphaFoldDB" id="A0A238UV76"/>
<feature type="transmembrane region" description="Helical" evidence="1">
    <location>
        <begin position="89"/>
        <end position="111"/>
    </location>
</feature>
<reference evidence="2 3" key="1">
    <citation type="submission" date="2017-06" db="EMBL/GenBank/DDBJ databases">
        <authorList>
            <person name="Kim H.J."/>
            <person name="Triplett B.A."/>
        </authorList>
    </citation>
    <scope>NUCLEOTIDE SEQUENCE [LARGE SCALE GENOMIC DNA]</scope>
    <source>
        <strain evidence="2 3">DSM 8800</strain>
    </source>
</reference>
<gene>
    <name evidence="2" type="ORF">SAMN06264855_101332</name>
</gene>
<dbReference type="EMBL" id="FZNQ01000001">
    <property type="protein sequence ID" value="SNR25119.1"/>
    <property type="molecule type" value="Genomic_DNA"/>
</dbReference>
<organism evidence="2 3">
    <name type="scientific">Halorubrum vacuolatum</name>
    <name type="common">Natronobacterium vacuolatum</name>
    <dbReference type="NCBI Taxonomy" id="63740"/>
    <lineage>
        <taxon>Archaea</taxon>
        <taxon>Methanobacteriati</taxon>
        <taxon>Methanobacteriota</taxon>
        <taxon>Stenosarchaea group</taxon>
        <taxon>Halobacteria</taxon>
        <taxon>Halobacteriales</taxon>
        <taxon>Haloferacaceae</taxon>
        <taxon>Halorubrum</taxon>
    </lineage>
</organism>
<dbReference type="Pfam" id="PF24412">
    <property type="entry name" value="DUF7546"/>
    <property type="match status" value="1"/>
</dbReference>
<feature type="transmembrane region" description="Helical" evidence="1">
    <location>
        <begin position="57"/>
        <end position="77"/>
    </location>
</feature>
<dbReference type="InterPro" id="IPR055968">
    <property type="entry name" value="DUF7546"/>
</dbReference>
<keyword evidence="1" id="KW-0812">Transmembrane</keyword>
<keyword evidence="1" id="KW-0472">Membrane</keyword>
<dbReference type="Proteomes" id="UP000198397">
    <property type="component" value="Unassembled WGS sequence"/>
</dbReference>